<feature type="chain" id="PRO_5022886640" evidence="1">
    <location>
        <begin position="25"/>
        <end position="151"/>
    </location>
</feature>
<dbReference type="RefSeq" id="WP_197171528.1">
    <property type="nucleotide sequence ID" value="NZ_SJPY01000004.1"/>
</dbReference>
<comment type="caution">
    <text evidence="2">The sequence shown here is derived from an EMBL/GenBank/DDBJ whole genome shotgun (WGS) entry which is preliminary data.</text>
</comment>
<evidence type="ECO:0000313" key="3">
    <source>
        <dbReference type="Proteomes" id="UP000315471"/>
    </source>
</evidence>
<protein>
    <submittedName>
        <fullName evidence="2">Uncharacterized protein</fullName>
    </submittedName>
</protein>
<name>A0A5C6E0Q2_9BACT</name>
<keyword evidence="1" id="KW-0732">Signal</keyword>
<gene>
    <name evidence="2" type="ORF">Q31b_29860</name>
</gene>
<dbReference type="Proteomes" id="UP000315471">
    <property type="component" value="Unassembled WGS sequence"/>
</dbReference>
<evidence type="ECO:0000256" key="1">
    <source>
        <dbReference type="SAM" id="SignalP"/>
    </source>
</evidence>
<proteinExistence type="predicted"/>
<sequence length="151" mass="15975" precursor="true">MNKLAIALVIAVASIFSASNTASAQYPAGLFPGIGYPGFYGGFGAGFGSGYRTPPYFSVHPPVYYGARYARPYGISPFPALPQVSAPQGYKARLESEFIQPGSPTQRRSSNPCVSYSETLSVAARQRTAPGPIRSNPFVDAAASVDQMVNN</sequence>
<evidence type="ECO:0000313" key="2">
    <source>
        <dbReference type="EMBL" id="TWU41537.1"/>
    </source>
</evidence>
<dbReference type="AlphaFoldDB" id="A0A5C6E0Q2"/>
<dbReference type="EMBL" id="SJPY01000004">
    <property type="protein sequence ID" value="TWU41537.1"/>
    <property type="molecule type" value="Genomic_DNA"/>
</dbReference>
<organism evidence="2 3">
    <name type="scientific">Novipirellula aureliae</name>
    <dbReference type="NCBI Taxonomy" id="2527966"/>
    <lineage>
        <taxon>Bacteria</taxon>
        <taxon>Pseudomonadati</taxon>
        <taxon>Planctomycetota</taxon>
        <taxon>Planctomycetia</taxon>
        <taxon>Pirellulales</taxon>
        <taxon>Pirellulaceae</taxon>
        <taxon>Novipirellula</taxon>
    </lineage>
</organism>
<keyword evidence="3" id="KW-1185">Reference proteome</keyword>
<feature type="signal peptide" evidence="1">
    <location>
        <begin position="1"/>
        <end position="24"/>
    </location>
</feature>
<reference evidence="2 3" key="1">
    <citation type="submission" date="2019-02" db="EMBL/GenBank/DDBJ databases">
        <title>Deep-cultivation of Planctomycetes and their phenomic and genomic characterization uncovers novel biology.</title>
        <authorList>
            <person name="Wiegand S."/>
            <person name="Jogler M."/>
            <person name="Boedeker C."/>
            <person name="Pinto D."/>
            <person name="Vollmers J."/>
            <person name="Rivas-Marin E."/>
            <person name="Kohn T."/>
            <person name="Peeters S.H."/>
            <person name="Heuer A."/>
            <person name="Rast P."/>
            <person name="Oberbeckmann S."/>
            <person name="Bunk B."/>
            <person name="Jeske O."/>
            <person name="Meyerdierks A."/>
            <person name="Storesund J.E."/>
            <person name="Kallscheuer N."/>
            <person name="Luecker S."/>
            <person name="Lage O.M."/>
            <person name="Pohl T."/>
            <person name="Merkel B.J."/>
            <person name="Hornburger P."/>
            <person name="Mueller R.-W."/>
            <person name="Bruemmer F."/>
            <person name="Labrenz M."/>
            <person name="Spormann A.M."/>
            <person name="Op Den Camp H."/>
            <person name="Overmann J."/>
            <person name="Amann R."/>
            <person name="Jetten M.S.M."/>
            <person name="Mascher T."/>
            <person name="Medema M.H."/>
            <person name="Devos D.P."/>
            <person name="Kaster A.-K."/>
            <person name="Ovreas L."/>
            <person name="Rohde M."/>
            <person name="Galperin M.Y."/>
            <person name="Jogler C."/>
        </authorList>
    </citation>
    <scope>NUCLEOTIDE SEQUENCE [LARGE SCALE GENOMIC DNA]</scope>
    <source>
        <strain evidence="2 3">Q31b</strain>
    </source>
</reference>
<accession>A0A5C6E0Q2</accession>